<feature type="compositionally biased region" description="Pro residues" evidence="4">
    <location>
        <begin position="677"/>
        <end position="690"/>
    </location>
</feature>
<feature type="compositionally biased region" description="Polar residues" evidence="4">
    <location>
        <begin position="595"/>
        <end position="610"/>
    </location>
</feature>
<reference evidence="6" key="1">
    <citation type="submission" date="2022-01" db="EMBL/GenBank/DDBJ databases">
        <authorList>
            <person name="Braso-Vives M."/>
        </authorList>
    </citation>
    <scope>NUCLEOTIDE SEQUENCE</scope>
</reference>
<dbReference type="OrthoDB" id="10046764at2759"/>
<dbReference type="SUPFAM" id="SSF46785">
    <property type="entry name" value="Winged helix' DNA-binding domain"/>
    <property type="match status" value="1"/>
</dbReference>
<sequence length="881" mass="95875">MTVVFIYLSEPAGLWHSGYRWLHLMTSDGVAEGPSAGEPQLHSGTPTQKGPLALNPNAKAWQSPITSSTPDSGIGTSEAWQESGEHASTPLDMSIDGPAREGEDTFPLNGDITEMQPGAMFPSSPNHTKIKDLQESPSGVNSSPGSVSSPPSSEYAFPTSSSAGPAAAGEGEESPGAAPMSQEELKKVLKYQLEYYFSRENLANDTYLVSQMDSDQFVPIWTIANFNQVKRLTSDMELIKECLQESPMVQVDDKGEKVRPNQKRCIVILREIPESTPQEAVEGLFSGQNCPKFSTCEFAHNDSWFITFESDTDAQKAYKYLREEVREFLGKPIMARIKAKPLMLGTAVPKNGMKMPGVGPQATAITSDPNLYTRQQGGGGSGSGGGGGGGYGAFPPYSAPPMYPASPQAAYMFNTFSIPQWATSPHFFSPDVTPFQSNGFPASPTYKTPINTSSPRGHQGIRNRTSGVKMHTRSQTNPEKVSTDKLQVNVENGAANVRQPPERSVGGHSNGGSGRISSTRGEMRGDRERDTGGGYQRREMSSLQTQETNGQLGRDTRRGYGRGPRRRGKEDDRNPRQKQDSPTNVRRAPSPKFDLTSSSFPPLSETSISHNKPVEEVFDSRMADIVKQPPKRIQTESKAQMPVVQTIPATPTSPVSPPAKPPASVPIMSNAMTQTPPLTPPASPGQPKPVPGATYALERSQIPERKAVQSQENQQATQATTSTQTVQANKTASASNNNNNDAQVNGTMDENSVLALPKTLETYASIARRPPKPGQAPPPATSATTTATQTQNANAATNSTPKEQQQQQQQRRPSTPPLSKPPRKLSPPPKEQRVRERDRDRDRRAPFPVRNGRDSYNRQSRERDREQPRQSKDQRLKSTSS</sequence>
<feature type="domain" description="HTH La-type RNA-binding" evidence="5">
    <location>
        <begin position="179"/>
        <end position="268"/>
    </location>
</feature>
<evidence type="ECO:0000313" key="7">
    <source>
        <dbReference type="Proteomes" id="UP000838412"/>
    </source>
</evidence>
<dbReference type="EMBL" id="OV696702">
    <property type="protein sequence ID" value="CAH1248900.1"/>
    <property type="molecule type" value="Genomic_DNA"/>
</dbReference>
<protein>
    <submittedName>
        <fullName evidence="6">LARP4 protein</fullName>
    </submittedName>
</protein>
<dbReference type="InterPro" id="IPR006630">
    <property type="entry name" value="La_HTH"/>
</dbReference>
<organism evidence="6 7">
    <name type="scientific">Branchiostoma lanceolatum</name>
    <name type="common">Common lancelet</name>
    <name type="synonym">Amphioxus lanceolatum</name>
    <dbReference type="NCBI Taxonomy" id="7740"/>
    <lineage>
        <taxon>Eukaryota</taxon>
        <taxon>Metazoa</taxon>
        <taxon>Chordata</taxon>
        <taxon>Cephalochordata</taxon>
        <taxon>Leptocardii</taxon>
        <taxon>Amphioxiformes</taxon>
        <taxon>Branchiostomatidae</taxon>
        <taxon>Branchiostoma</taxon>
    </lineage>
</organism>
<feature type="compositionally biased region" description="Pro residues" evidence="4">
    <location>
        <begin position="654"/>
        <end position="664"/>
    </location>
</feature>
<feature type="compositionally biased region" description="Basic and acidic residues" evidence="4">
    <location>
        <begin position="521"/>
        <end position="540"/>
    </location>
</feature>
<feature type="compositionally biased region" description="Basic and acidic residues" evidence="4">
    <location>
        <begin position="830"/>
        <end position="881"/>
    </location>
</feature>
<dbReference type="PROSITE" id="PS50961">
    <property type="entry name" value="HTH_LA"/>
    <property type="match status" value="1"/>
</dbReference>
<dbReference type="Gene3D" id="1.10.10.10">
    <property type="entry name" value="Winged helix-like DNA-binding domain superfamily/Winged helix DNA-binding domain"/>
    <property type="match status" value="1"/>
</dbReference>
<evidence type="ECO:0000313" key="6">
    <source>
        <dbReference type="EMBL" id="CAH1248900.1"/>
    </source>
</evidence>
<accession>A0A8J9Z870</accession>
<dbReference type="GO" id="GO:0003730">
    <property type="term" value="F:mRNA 3'-UTR binding"/>
    <property type="evidence" value="ECO:0007669"/>
    <property type="project" value="TreeGrafter"/>
</dbReference>
<dbReference type="Proteomes" id="UP000838412">
    <property type="component" value="Chromosome 17"/>
</dbReference>
<feature type="region of interest" description="Disordered" evidence="4">
    <location>
        <begin position="439"/>
        <end position="614"/>
    </location>
</feature>
<keyword evidence="1" id="KW-0597">Phosphoprotein</keyword>
<dbReference type="SMART" id="SM00715">
    <property type="entry name" value="LA"/>
    <property type="match status" value="1"/>
</dbReference>
<feature type="compositionally biased region" description="Polar residues" evidence="4">
    <location>
        <begin position="439"/>
        <end position="466"/>
    </location>
</feature>
<dbReference type="CDD" id="cd08031">
    <property type="entry name" value="LARP_4_5_like"/>
    <property type="match status" value="1"/>
</dbReference>
<keyword evidence="2 3" id="KW-0694">RNA-binding</keyword>
<feature type="compositionally biased region" description="Polar residues" evidence="4">
    <location>
        <begin position="541"/>
        <end position="551"/>
    </location>
</feature>
<keyword evidence="7" id="KW-1185">Reference proteome</keyword>
<evidence type="ECO:0000256" key="2">
    <source>
        <dbReference type="ARBA" id="ARBA00022884"/>
    </source>
</evidence>
<feature type="compositionally biased region" description="Low complexity" evidence="4">
    <location>
        <begin position="781"/>
        <end position="813"/>
    </location>
</feature>
<feature type="compositionally biased region" description="Polar residues" evidence="4">
    <location>
        <begin position="63"/>
        <end position="80"/>
    </location>
</feature>
<dbReference type="GO" id="GO:0005829">
    <property type="term" value="C:cytosol"/>
    <property type="evidence" value="ECO:0007669"/>
    <property type="project" value="TreeGrafter"/>
</dbReference>
<evidence type="ECO:0000259" key="5">
    <source>
        <dbReference type="PROSITE" id="PS50961"/>
    </source>
</evidence>
<dbReference type="GO" id="GO:0045727">
    <property type="term" value="P:positive regulation of translation"/>
    <property type="evidence" value="ECO:0007669"/>
    <property type="project" value="TreeGrafter"/>
</dbReference>
<dbReference type="PANTHER" id="PTHR22792:SF131">
    <property type="entry name" value="LA-RELATED PROTEIN LARP4B"/>
    <property type="match status" value="1"/>
</dbReference>
<dbReference type="Pfam" id="PF05383">
    <property type="entry name" value="La"/>
    <property type="match status" value="1"/>
</dbReference>
<dbReference type="InterPro" id="IPR036388">
    <property type="entry name" value="WH-like_DNA-bd_sf"/>
</dbReference>
<feature type="compositionally biased region" description="Low complexity" evidence="4">
    <location>
        <begin position="136"/>
        <end position="153"/>
    </location>
</feature>
<dbReference type="AlphaFoldDB" id="A0A8J9Z870"/>
<feature type="compositionally biased region" description="Polar residues" evidence="4">
    <location>
        <begin position="473"/>
        <end position="490"/>
    </location>
</feature>
<feature type="region of interest" description="Disordered" evidence="4">
    <location>
        <begin position="629"/>
        <end position="881"/>
    </location>
</feature>
<dbReference type="InterPro" id="IPR036390">
    <property type="entry name" value="WH_DNA-bd_sf"/>
</dbReference>
<name>A0A8J9Z870_BRALA</name>
<feature type="compositionally biased region" description="Low complexity" evidence="4">
    <location>
        <begin position="708"/>
        <end position="745"/>
    </location>
</feature>
<feature type="compositionally biased region" description="Low complexity" evidence="4">
    <location>
        <begin position="160"/>
        <end position="179"/>
    </location>
</feature>
<feature type="compositionally biased region" description="Pro residues" evidence="4">
    <location>
        <begin position="814"/>
        <end position="829"/>
    </location>
</feature>
<dbReference type="InterPro" id="IPR045180">
    <property type="entry name" value="La_dom_prot"/>
</dbReference>
<evidence type="ECO:0000256" key="1">
    <source>
        <dbReference type="ARBA" id="ARBA00022553"/>
    </source>
</evidence>
<dbReference type="CDD" id="cd12430">
    <property type="entry name" value="RRM_LARP4_5_like"/>
    <property type="match status" value="1"/>
</dbReference>
<dbReference type="PANTHER" id="PTHR22792">
    <property type="entry name" value="LUPUS LA PROTEIN-RELATED"/>
    <property type="match status" value="1"/>
</dbReference>
<feature type="compositionally biased region" description="Basic and acidic residues" evidence="4">
    <location>
        <begin position="568"/>
        <end position="579"/>
    </location>
</feature>
<feature type="region of interest" description="Disordered" evidence="4">
    <location>
        <begin position="33"/>
        <end position="181"/>
    </location>
</feature>
<evidence type="ECO:0000256" key="3">
    <source>
        <dbReference type="PROSITE-ProRule" id="PRU00332"/>
    </source>
</evidence>
<dbReference type="Pfam" id="PF26088">
    <property type="entry name" value="RRM_LARP4"/>
    <property type="match status" value="1"/>
</dbReference>
<proteinExistence type="predicted"/>
<dbReference type="GO" id="GO:0010494">
    <property type="term" value="C:cytoplasmic stress granule"/>
    <property type="evidence" value="ECO:0007669"/>
    <property type="project" value="TreeGrafter"/>
</dbReference>
<gene>
    <name evidence="6" type="primary">LARP4</name>
    <name evidence="6" type="ORF">BLAG_LOCUS10183</name>
</gene>
<evidence type="ECO:0000256" key="4">
    <source>
        <dbReference type="SAM" id="MobiDB-lite"/>
    </source>
</evidence>
<dbReference type="InterPro" id="IPR058699">
    <property type="entry name" value="RRM_LARP4/4B"/>
</dbReference>